<dbReference type="AlphaFoldDB" id="A0A9K3GV10"/>
<organism evidence="1 2">
    <name type="scientific">Helianthus annuus</name>
    <name type="common">Common sunflower</name>
    <dbReference type="NCBI Taxonomy" id="4232"/>
    <lineage>
        <taxon>Eukaryota</taxon>
        <taxon>Viridiplantae</taxon>
        <taxon>Streptophyta</taxon>
        <taxon>Embryophyta</taxon>
        <taxon>Tracheophyta</taxon>
        <taxon>Spermatophyta</taxon>
        <taxon>Magnoliopsida</taxon>
        <taxon>eudicotyledons</taxon>
        <taxon>Gunneridae</taxon>
        <taxon>Pentapetalae</taxon>
        <taxon>asterids</taxon>
        <taxon>campanulids</taxon>
        <taxon>Asterales</taxon>
        <taxon>Asteraceae</taxon>
        <taxon>Asteroideae</taxon>
        <taxon>Heliantheae alliance</taxon>
        <taxon>Heliantheae</taxon>
        <taxon>Helianthus</taxon>
    </lineage>
</organism>
<proteinExistence type="predicted"/>
<comment type="caution">
    <text evidence="1">The sequence shown here is derived from an EMBL/GenBank/DDBJ whole genome shotgun (WGS) entry which is preliminary data.</text>
</comment>
<dbReference type="EMBL" id="MNCJ02000332">
    <property type="protein sequence ID" value="KAF5755274.1"/>
    <property type="molecule type" value="Genomic_DNA"/>
</dbReference>
<evidence type="ECO:0000313" key="1">
    <source>
        <dbReference type="EMBL" id="KAF5755274.1"/>
    </source>
</evidence>
<gene>
    <name evidence="1" type="ORF">HanXRQr2_Chr17g0800961</name>
</gene>
<keyword evidence="2" id="KW-1185">Reference proteome</keyword>
<name>A0A9K3GV10_HELAN</name>
<dbReference type="Proteomes" id="UP000215914">
    <property type="component" value="Unassembled WGS sequence"/>
</dbReference>
<sequence length="52" mass="6049">MSSYWDGNYIFGQYSSEKWRHESVPSKTPRIGLYEASKGLRIGPSYRPRLPV</sequence>
<dbReference type="Gramene" id="mRNA:HanXRQr2_Chr17g0800961">
    <property type="protein sequence ID" value="mRNA:HanXRQr2_Chr17g0800961"/>
    <property type="gene ID" value="HanXRQr2_Chr17g0800961"/>
</dbReference>
<accession>A0A9K3GV10</accession>
<protein>
    <submittedName>
        <fullName evidence="1">Uncharacterized protein</fullName>
    </submittedName>
</protein>
<reference evidence="1" key="1">
    <citation type="journal article" date="2017" name="Nature">
        <title>The sunflower genome provides insights into oil metabolism, flowering and Asterid evolution.</title>
        <authorList>
            <person name="Badouin H."/>
            <person name="Gouzy J."/>
            <person name="Grassa C.J."/>
            <person name="Murat F."/>
            <person name="Staton S.E."/>
            <person name="Cottret L."/>
            <person name="Lelandais-Briere C."/>
            <person name="Owens G.L."/>
            <person name="Carrere S."/>
            <person name="Mayjonade B."/>
            <person name="Legrand L."/>
            <person name="Gill N."/>
            <person name="Kane N.C."/>
            <person name="Bowers J.E."/>
            <person name="Hubner S."/>
            <person name="Bellec A."/>
            <person name="Berard A."/>
            <person name="Berges H."/>
            <person name="Blanchet N."/>
            <person name="Boniface M.C."/>
            <person name="Brunel D."/>
            <person name="Catrice O."/>
            <person name="Chaidir N."/>
            <person name="Claudel C."/>
            <person name="Donnadieu C."/>
            <person name="Faraut T."/>
            <person name="Fievet G."/>
            <person name="Helmstetter N."/>
            <person name="King M."/>
            <person name="Knapp S.J."/>
            <person name="Lai Z."/>
            <person name="Le Paslier M.C."/>
            <person name="Lippi Y."/>
            <person name="Lorenzon L."/>
            <person name="Mandel J.R."/>
            <person name="Marage G."/>
            <person name="Marchand G."/>
            <person name="Marquand E."/>
            <person name="Bret-Mestries E."/>
            <person name="Morien E."/>
            <person name="Nambeesan S."/>
            <person name="Nguyen T."/>
            <person name="Pegot-Espagnet P."/>
            <person name="Pouilly N."/>
            <person name="Raftis F."/>
            <person name="Sallet E."/>
            <person name="Schiex T."/>
            <person name="Thomas J."/>
            <person name="Vandecasteele C."/>
            <person name="Vares D."/>
            <person name="Vear F."/>
            <person name="Vautrin S."/>
            <person name="Crespi M."/>
            <person name="Mangin B."/>
            <person name="Burke J.M."/>
            <person name="Salse J."/>
            <person name="Munos S."/>
            <person name="Vincourt P."/>
            <person name="Rieseberg L.H."/>
            <person name="Langlade N.B."/>
        </authorList>
    </citation>
    <scope>NUCLEOTIDE SEQUENCE</scope>
    <source>
        <tissue evidence="1">Leaves</tissue>
    </source>
</reference>
<evidence type="ECO:0000313" key="2">
    <source>
        <dbReference type="Proteomes" id="UP000215914"/>
    </source>
</evidence>
<reference evidence="1" key="2">
    <citation type="submission" date="2020-06" db="EMBL/GenBank/DDBJ databases">
        <title>Helianthus annuus Genome sequencing and assembly Release 2.</title>
        <authorList>
            <person name="Gouzy J."/>
            <person name="Langlade N."/>
            <person name="Munos S."/>
        </authorList>
    </citation>
    <scope>NUCLEOTIDE SEQUENCE</scope>
    <source>
        <tissue evidence="1">Leaves</tissue>
    </source>
</reference>